<feature type="chain" id="PRO_5008354940" evidence="1">
    <location>
        <begin position="24"/>
        <end position="312"/>
    </location>
</feature>
<organism evidence="2 3">
    <name type="scientific">Erythrobacter dokdonensis DSW-74</name>
    <dbReference type="NCBI Taxonomy" id="1300349"/>
    <lineage>
        <taxon>Bacteria</taxon>
        <taxon>Pseudomonadati</taxon>
        <taxon>Pseudomonadota</taxon>
        <taxon>Alphaproteobacteria</taxon>
        <taxon>Sphingomonadales</taxon>
        <taxon>Erythrobacteraceae</taxon>
        <taxon>Erythrobacter/Porphyrobacter group</taxon>
        <taxon>Erythrobacter</taxon>
    </lineage>
</organism>
<reference evidence="2 3" key="1">
    <citation type="submission" date="2016-06" db="EMBL/GenBank/DDBJ databases">
        <title>Genome sequence of Porphyrobacter dokdonensis DSW-74.</title>
        <authorList>
            <person name="Kim J.F."/>
            <person name="Song J.Y."/>
        </authorList>
    </citation>
    <scope>NUCLEOTIDE SEQUENCE [LARGE SCALE GENOMIC DNA]</scope>
    <source>
        <strain evidence="2 3">DSW-74</strain>
    </source>
</reference>
<accession>A0A1A7BGG6</accession>
<evidence type="ECO:0000313" key="2">
    <source>
        <dbReference type="EMBL" id="OBV11638.1"/>
    </source>
</evidence>
<dbReference type="EMBL" id="LZYB01000002">
    <property type="protein sequence ID" value="OBV11638.1"/>
    <property type="molecule type" value="Genomic_DNA"/>
</dbReference>
<proteinExistence type="predicted"/>
<keyword evidence="1" id="KW-0732">Signal</keyword>
<dbReference type="RefSeq" id="WP_143736747.1">
    <property type="nucleotide sequence ID" value="NZ_LZYB01000002.1"/>
</dbReference>
<dbReference type="Proteomes" id="UP000092484">
    <property type="component" value="Unassembled WGS sequence"/>
</dbReference>
<comment type="caution">
    <text evidence="2">The sequence shown here is derived from an EMBL/GenBank/DDBJ whole genome shotgun (WGS) entry which is preliminary data.</text>
</comment>
<evidence type="ECO:0000313" key="3">
    <source>
        <dbReference type="Proteomes" id="UP000092484"/>
    </source>
</evidence>
<name>A0A1A7BGG6_9SPHN</name>
<sequence>MKPAFTALLAAATAALVPTTALSAQQPDEAVGAGEAETGEIIVDGYTEKEIRTFLWRSLNNTERVIARRSEPLCVGIDNAPPELAEPVRARIEANLAQFGIAMGEPGCRANSVVVFHDDAHKFVNWLDDNHVEAFQALYKPEKRRLIRKQRPVYNWAYIPNEAMRMKFGNQPTAPVRAGQLALQFQPVGFEPGGIMYSWMAPVTISHSFTVIDIDALDGITTQQLGDYLTMQMLVELRPGSRPEIPTDSILNLFTDTGGNPDAAPEMSKLDRAVLSEFYADRQNWRAGAVRSAIALRAIEALDEEGYILAAK</sequence>
<evidence type="ECO:0000256" key="1">
    <source>
        <dbReference type="SAM" id="SignalP"/>
    </source>
</evidence>
<keyword evidence="3" id="KW-1185">Reference proteome</keyword>
<feature type="signal peptide" evidence="1">
    <location>
        <begin position="1"/>
        <end position="23"/>
    </location>
</feature>
<dbReference type="STRING" id="1300349.I603_1081"/>
<dbReference type="AlphaFoldDB" id="A0A1A7BGG6"/>
<gene>
    <name evidence="2" type="ORF">I603_1081</name>
</gene>
<protein>
    <submittedName>
        <fullName evidence="2">Uncharacterized protein</fullName>
    </submittedName>
</protein>